<dbReference type="InterPro" id="IPR010930">
    <property type="entry name" value="Flg_bb/hook_C_dom"/>
</dbReference>
<evidence type="ECO:0000256" key="6">
    <source>
        <dbReference type="ARBA" id="ARBA00023143"/>
    </source>
</evidence>
<keyword evidence="10" id="KW-0969">Cilium</keyword>
<evidence type="ECO:0000256" key="5">
    <source>
        <dbReference type="ARBA" id="ARBA00022525"/>
    </source>
</evidence>
<comment type="similarity">
    <text evidence="3">Belongs to the flagella basal body rod proteins family.</text>
</comment>
<dbReference type="Pfam" id="PF06429">
    <property type="entry name" value="Flg_bbr_C"/>
    <property type="match status" value="1"/>
</dbReference>
<evidence type="ECO:0000256" key="4">
    <source>
        <dbReference type="ARBA" id="ARBA00016244"/>
    </source>
</evidence>
<dbReference type="PANTHER" id="PTHR30033">
    <property type="entry name" value="FLAGELLAR HOOK-ASSOCIATED PROTEIN 1"/>
    <property type="match status" value="1"/>
</dbReference>
<organism evidence="10 11">
    <name type="scientific">Paracoccus onchidii</name>
    <dbReference type="NCBI Taxonomy" id="3017813"/>
    <lineage>
        <taxon>Bacteria</taxon>
        <taxon>Pseudomonadati</taxon>
        <taxon>Pseudomonadota</taxon>
        <taxon>Alphaproteobacteria</taxon>
        <taxon>Rhodobacterales</taxon>
        <taxon>Paracoccaceae</taxon>
        <taxon>Paracoccus</taxon>
    </lineage>
</organism>
<feature type="domain" description="Flagellar hook-associated protein FlgK helical" evidence="9">
    <location>
        <begin position="101"/>
        <end position="317"/>
    </location>
</feature>
<comment type="caution">
    <text evidence="10">The sequence shown here is derived from an EMBL/GenBank/DDBJ whole genome shotgun (WGS) entry which is preliminary data.</text>
</comment>
<keyword evidence="5" id="KW-0964">Secreted</keyword>
<evidence type="ECO:0000313" key="10">
    <source>
        <dbReference type="EMBL" id="MDB6178807.1"/>
    </source>
</evidence>
<feature type="domain" description="Flagellar basal-body/hook protein C-terminal" evidence="8">
    <location>
        <begin position="440"/>
        <end position="484"/>
    </location>
</feature>
<proteinExistence type="inferred from homology"/>
<dbReference type="SUPFAM" id="SSF64518">
    <property type="entry name" value="Phase 1 flagellin"/>
    <property type="match status" value="1"/>
</dbReference>
<dbReference type="EMBL" id="JAQBIE010000020">
    <property type="protein sequence ID" value="MDB6178807.1"/>
    <property type="molecule type" value="Genomic_DNA"/>
</dbReference>
<dbReference type="RefSeq" id="WP_271889918.1">
    <property type="nucleotide sequence ID" value="NZ_JAQBIE010000020.1"/>
</dbReference>
<dbReference type="NCBIfam" id="TIGR02492">
    <property type="entry name" value="flgK_ends"/>
    <property type="match status" value="1"/>
</dbReference>
<evidence type="ECO:0000256" key="1">
    <source>
        <dbReference type="ARBA" id="ARBA00004117"/>
    </source>
</evidence>
<evidence type="ECO:0000259" key="7">
    <source>
        <dbReference type="Pfam" id="PF00460"/>
    </source>
</evidence>
<reference evidence="10" key="1">
    <citation type="submission" date="2022-12" db="EMBL/GenBank/DDBJ databases">
        <title>Paracoccus onchidii sp. nov., isolated from a marine invertebrate from the South China Sea.</title>
        <authorList>
            <person name="Xu S."/>
            <person name="Liu Z."/>
            <person name="Xu Y."/>
        </authorList>
    </citation>
    <scope>NUCLEOTIDE SEQUENCE</scope>
    <source>
        <strain evidence="10">Z330</strain>
    </source>
</reference>
<sequence length="484" mass="50804">MSIAGALNNALSGLTATAKGTETVASNLANVMTPGYARRELSVTSQPLGGGMGGVRIEGVTRMVNTSLVSEARLAGSSKSEMAILSDFFSDIGAVIGMPGEDSALGAALTGFHSALQAAISRPDDELRLVEVVDSATRLAGRLNDASDQVQVARSTADAEIARNVVELNSSLETVALLNRKIARAQAEGADASGLLDHRQGVIDSLSKIVPVQEIPRENGSVALFTAGGAQLLDGSKPVEIKYHAIGQVTADMNVGTPPVGRLIINGHELTQDRMALFSGGALSANFAIRDEHAPQIQAELDALAFDLHQRVSAPTTDATLAPGDPGLFTDAGQRADAVSLVGFSSRIEVNALVAPENGEVWRMRSGLGATNAGPVGDSSLLSSIVDSLSVSLLPDAQSPFWGSGRLQDRFADLEARVTTRRVTAETELSMTTSRWEVVSGALMSEGVDSDAEMQRLLQYEQAYAANARVVQAIEEMMDQILRI</sequence>
<feature type="domain" description="Flagellar basal body rod protein N-terminal" evidence="7">
    <location>
        <begin position="7"/>
        <end position="36"/>
    </location>
</feature>
<evidence type="ECO:0000259" key="8">
    <source>
        <dbReference type="Pfam" id="PF06429"/>
    </source>
</evidence>
<dbReference type="Pfam" id="PF22638">
    <property type="entry name" value="FlgK_D1"/>
    <property type="match status" value="1"/>
</dbReference>
<keyword evidence="10" id="KW-0282">Flagellum</keyword>
<keyword evidence="10" id="KW-0966">Cell projection</keyword>
<evidence type="ECO:0000259" key="9">
    <source>
        <dbReference type="Pfam" id="PF22638"/>
    </source>
</evidence>
<evidence type="ECO:0000256" key="3">
    <source>
        <dbReference type="ARBA" id="ARBA00009677"/>
    </source>
</evidence>
<dbReference type="Proteomes" id="UP001165641">
    <property type="component" value="Unassembled WGS sequence"/>
</dbReference>
<gene>
    <name evidence="10" type="primary">flgK</name>
    <name evidence="10" type="ORF">PAF17_15020</name>
</gene>
<protein>
    <recommendedName>
        <fullName evidence="4">Flagellar hook-associated protein 1</fullName>
    </recommendedName>
</protein>
<dbReference type="InterPro" id="IPR002371">
    <property type="entry name" value="FlgK"/>
</dbReference>
<keyword evidence="11" id="KW-1185">Reference proteome</keyword>
<dbReference type="InterPro" id="IPR001444">
    <property type="entry name" value="Flag_bb_rod_N"/>
</dbReference>
<comment type="subcellular location">
    <subcellularLocation>
        <location evidence="1">Bacterial flagellum basal body</location>
    </subcellularLocation>
    <subcellularLocation>
        <location evidence="2">Secreted</location>
    </subcellularLocation>
</comment>
<dbReference type="InterPro" id="IPR053927">
    <property type="entry name" value="FlgK_helical"/>
</dbReference>
<evidence type="ECO:0000256" key="2">
    <source>
        <dbReference type="ARBA" id="ARBA00004613"/>
    </source>
</evidence>
<evidence type="ECO:0000313" key="11">
    <source>
        <dbReference type="Proteomes" id="UP001165641"/>
    </source>
</evidence>
<name>A0ABT4ZHG8_9RHOB</name>
<keyword evidence="6" id="KW-0975">Bacterial flagellum</keyword>
<dbReference type="PANTHER" id="PTHR30033:SF1">
    <property type="entry name" value="FLAGELLAR HOOK-ASSOCIATED PROTEIN 1"/>
    <property type="match status" value="1"/>
</dbReference>
<accession>A0ABT4ZHG8</accession>
<dbReference type="Pfam" id="PF00460">
    <property type="entry name" value="Flg_bb_rod"/>
    <property type="match status" value="1"/>
</dbReference>